<dbReference type="RefSeq" id="WP_067632424.1">
    <property type="nucleotide sequence ID" value="NZ_CP013213.1"/>
</dbReference>
<dbReference type="KEGG" id="erl:AOC36_05995"/>
<dbReference type="InterPro" id="IPR010994">
    <property type="entry name" value="RuvA_2-like"/>
</dbReference>
<gene>
    <name evidence="2" type="ORF">AOC36_05995</name>
</gene>
<dbReference type="Gene3D" id="1.10.150.280">
    <property type="entry name" value="AF1531-like domain"/>
    <property type="match status" value="1"/>
</dbReference>
<dbReference type="InterPro" id="IPR003583">
    <property type="entry name" value="Hlx-hairpin-Hlx_DNA-bd_motif"/>
</dbReference>
<dbReference type="AlphaFoldDB" id="A0A0X8GZZ3"/>
<reference evidence="2 3" key="1">
    <citation type="submission" date="2015-10" db="EMBL/GenBank/DDBJ databases">
        <title>Erysipelothrix larvae sp. LV19 isolated from the larval gut of the rhinoceros beetle, Trypoxylus dichotomus.</title>
        <authorList>
            <person name="Lim S."/>
            <person name="Kim B.-C."/>
        </authorList>
    </citation>
    <scope>NUCLEOTIDE SEQUENCE [LARGE SCALE GENOMIC DNA]</scope>
    <source>
        <strain evidence="2 3">LV19</strain>
    </source>
</reference>
<protein>
    <recommendedName>
        <fullName evidence="1">Helix-hairpin-helix DNA-binding motif class 1 domain-containing protein</fullName>
    </recommendedName>
</protein>
<feature type="domain" description="Helix-hairpin-helix DNA-binding motif class 1" evidence="1">
    <location>
        <begin position="134"/>
        <end position="153"/>
    </location>
</feature>
<feature type="domain" description="Helix-hairpin-helix DNA-binding motif class 1" evidence="1">
    <location>
        <begin position="104"/>
        <end position="123"/>
    </location>
</feature>
<dbReference type="SUPFAM" id="SSF47781">
    <property type="entry name" value="RuvA domain 2-like"/>
    <property type="match status" value="1"/>
</dbReference>
<dbReference type="Proteomes" id="UP000063781">
    <property type="component" value="Chromosome"/>
</dbReference>
<dbReference type="PANTHER" id="PTHR21180">
    <property type="entry name" value="ENDONUCLEASE/EXONUCLEASE/PHOSPHATASE FAMILY DOMAIN-CONTAINING PROTEIN 1"/>
    <property type="match status" value="1"/>
</dbReference>
<proteinExistence type="predicted"/>
<dbReference type="PANTHER" id="PTHR21180:SF32">
    <property type="entry name" value="ENDONUCLEASE_EXONUCLEASE_PHOSPHATASE FAMILY DOMAIN-CONTAINING PROTEIN 1"/>
    <property type="match status" value="1"/>
</dbReference>
<sequence length="156" mass="17720">MKTKNILSIAIAILLISVFRPILYTPFTYEASNINITVVYHNETYHLELLPYSSLSALKDHIELHDDVDYAKLNLNQKVKDGDIITIPLLSDTPCVSINTGTHEELMTLPGVGEAIANRIIDHRNEYGSFQTLESIMEVKGIKNRLFERMELMICL</sequence>
<dbReference type="SMART" id="SM00278">
    <property type="entry name" value="HhH1"/>
    <property type="match status" value="2"/>
</dbReference>
<dbReference type="STRING" id="1514105.AOC36_05995"/>
<dbReference type="GO" id="GO:0006281">
    <property type="term" value="P:DNA repair"/>
    <property type="evidence" value="ECO:0007669"/>
    <property type="project" value="InterPro"/>
</dbReference>
<dbReference type="NCBIfam" id="TIGR00426">
    <property type="entry name" value="competence protein ComEA helix-hairpin-helix repeat region"/>
    <property type="match status" value="1"/>
</dbReference>
<dbReference type="GO" id="GO:0003677">
    <property type="term" value="F:DNA binding"/>
    <property type="evidence" value="ECO:0007669"/>
    <property type="project" value="InterPro"/>
</dbReference>
<keyword evidence="3" id="KW-1185">Reference proteome</keyword>
<accession>A0A0X8GZZ3</accession>
<dbReference type="OrthoDB" id="9790239at2"/>
<dbReference type="InterPro" id="IPR004509">
    <property type="entry name" value="Competence_ComEA_HhH"/>
</dbReference>
<evidence type="ECO:0000259" key="1">
    <source>
        <dbReference type="SMART" id="SM00278"/>
    </source>
</evidence>
<dbReference type="Pfam" id="PF12836">
    <property type="entry name" value="HHH_3"/>
    <property type="match status" value="1"/>
</dbReference>
<evidence type="ECO:0000313" key="3">
    <source>
        <dbReference type="Proteomes" id="UP000063781"/>
    </source>
</evidence>
<dbReference type="InterPro" id="IPR051675">
    <property type="entry name" value="Endo/Exo/Phosphatase_dom_1"/>
</dbReference>
<organism evidence="2 3">
    <name type="scientific">Erysipelothrix larvae</name>
    <dbReference type="NCBI Taxonomy" id="1514105"/>
    <lineage>
        <taxon>Bacteria</taxon>
        <taxon>Bacillati</taxon>
        <taxon>Bacillota</taxon>
        <taxon>Erysipelotrichia</taxon>
        <taxon>Erysipelotrichales</taxon>
        <taxon>Erysipelotrichaceae</taxon>
        <taxon>Erysipelothrix</taxon>
    </lineage>
</organism>
<dbReference type="EMBL" id="CP013213">
    <property type="protein sequence ID" value="AMC93549.1"/>
    <property type="molecule type" value="Genomic_DNA"/>
</dbReference>
<name>A0A0X8GZZ3_9FIRM</name>
<evidence type="ECO:0000313" key="2">
    <source>
        <dbReference type="EMBL" id="AMC93549.1"/>
    </source>
</evidence>